<dbReference type="InterPro" id="IPR035906">
    <property type="entry name" value="MetI-like_sf"/>
</dbReference>
<dbReference type="PROSITE" id="PS50928">
    <property type="entry name" value="ABC_TM1"/>
    <property type="match status" value="1"/>
</dbReference>
<dbReference type="Pfam" id="PF00528">
    <property type="entry name" value="BPD_transp_1"/>
    <property type="match status" value="1"/>
</dbReference>
<evidence type="ECO:0000256" key="2">
    <source>
        <dbReference type="ARBA" id="ARBA00022692"/>
    </source>
</evidence>
<sequence length="229" mass="24471">MDLRQALREALRLLFTLDSHVLTAAWTSLYVSTLAVLLASFIGIPVGFLLGIHRFKGREVLLTVFNILMALPTVVIGLLGYALISRQGPFGSLQLLFTPAAMIFGQSVLAGPIIIVLTQTAVQATDPRVRRTAIVLGASRLQAALLMMQEARYALIASIVAGFGRVIGEVGTAMMLGGNIKGYTRTLSTAIALETSKGEFSFGLALGIVLMSIASGVNMLLRILQQKRA</sequence>
<evidence type="ECO:0000256" key="4">
    <source>
        <dbReference type="ARBA" id="ARBA00023136"/>
    </source>
</evidence>
<feature type="transmembrane region" description="Helical" evidence="5">
    <location>
        <begin position="64"/>
        <end position="84"/>
    </location>
</feature>
<feature type="transmembrane region" description="Helical" evidence="5">
    <location>
        <begin position="153"/>
        <end position="180"/>
    </location>
</feature>
<evidence type="ECO:0000313" key="8">
    <source>
        <dbReference type="Proteomes" id="UP000229740"/>
    </source>
</evidence>
<keyword evidence="4 5" id="KW-0472">Membrane</keyword>
<gene>
    <name evidence="7" type="ORF">CSB45_07360</name>
</gene>
<comment type="caution">
    <text evidence="7">The sequence shown here is derived from an EMBL/GenBank/DDBJ whole genome shotgun (WGS) entry which is preliminary data.</text>
</comment>
<name>A0A2G6E5H3_9BACT</name>
<comment type="subcellular location">
    <subcellularLocation>
        <location evidence="5">Cell membrane</location>
        <topology evidence="5">Multi-pass membrane protein</topology>
    </subcellularLocation>
    <subcellularLocation>
        <location evidence="1">Membrane</location>
        <topology evidence="1">Multi-pass membrane protein</topology>
    </subcellularLocation>
</comment>
<dbReference type="GO" id="GO:0055085">
    <property type="term" value="P:transmembrane transport"/>
    <property type="evidence" value="ECO:0007669"/>
    <property type="project" value="InterPro"/>
</dbReference>
<protein>
    <submittedName>
        <fullName evidence="7">ABC transporter permease</fullName>
    </submittedName>
</protein>
<proteinExistence type="inferred from homology"/>
<dbReference type="AlphaFoldDB" id="A0A2G6E5H3"/>
<evidence type="ECO:0000259" key="6">
    <source>
        <dbReference type="PROSITE" id="PS50928"/>
    </source>
</evidence>
<organism evidence="7 8">
    <name type="scientific">candidate division KSB3 bacterium</name>
    <dbReference type="NCBI Taxonomy" id="2044937"/>
    <lineage>
        <taxon>Bacteria</taxon>
        <taxon>candidate division KSB3</taxon>
    </lineage>
</organism>
<dbReference type="GO" id="GO:0005886">
    <property type="term" value="C:plasma membrane"/>
    <property type="evidence" value="ECO:0007669"/>
    <property type="project" value="UniProtKB-SubCell"/>
</dbReference>
<dbReference type="CDD" id="cd06261">
    <property type="entry name" value="TM_PBP2"/>
    <property type="match status" value="1"/>
</dbReference>
<keyword evidence="5" id="KW-0813">Transport</keyword>
<dbReference type="PANTHER" id="PTHR43632">
    <property type="entry name" value="PERMEASE COMPONENT OF TUNGSTATE ABC TRANSPORTER"/>
    <property type="match status" value="1"/>
</dbReference>
<dbReference type="Gene3D" id="1.10.3720.10">
    <property type="entry name" value="MetI-like"/>
    <property type="match status" value="1"/>
</dbReference>
<dbReference type="Proteomes" id="UP000229740">
    <property type="component" value="Unassembled WGS sequence"/>
</dbReference>
<feature type="transmembrane region" description="Helical" evidence="5">
    <location>
        <begin position="29"/>
        <end position="52"/>
    </location>
</feature>
<dbReference type="PANTHER" id="PTHR43632:SF1">
    <property type="entry name" value="PERMEASE COMPONENT OF TUNGSTATE ABC TRANSPORTER"/>
    <property type="match status" value="1"/>
</dbReference>
<keyword evidence="3 5" id="KW-1133">Transmembrane helix</keyword>
<dbReference type="SUPFAM" id="SSF161098">
    <property type="entry name" value="MetI-like"/>
    <property type="match status" value="1"/>
</dbReference>
<dbReference type="NCBIfam" id="NF038017">
    <property type="entry name" value="ABC_perm1"/>
    <property type="match status" value="1"/>
</dbReference>
<comment type="similarity">
    <text evidence="5">Belongs to the binding-protein-dependent transport system permease family.</text>
</comment>
<feature type="domain" description="ABC transmembrane type-1" evidence="6">
    <location>
        <begin position="25"/>
        <end position="221"/>
    </location>
</feature>
<evidence type="ECO:0000256" key="3">
    <source>
        <dbReference type="ARBA" id="ARBA00022989"/>
    </source>
</evidence>
<feature type="transmembrane region" description="Helical" evidence="5">
    <location>
        <begin position="200"/>
        <end position="221"/>
    </location>
</feature>
<dbReference type="InterPro" id="IPR049783">
    <property type="entry name" value="ABC_perm_TupB-like"/>
</dbReference>
<feature type="transmembrane region" description="Helical" evidence="5">
    <location>
        <begin position="96"/>
        <end position="122"/>
    </location>
</feature>
<reference evidence="7 8" key="1">
    <citation type="submission" date="2017-10" db="EMBL/GenBank/DDBJ databases">
        <title>Novel microbial diversity and functional potential in the marine mammal oral microbiome.</title>
        <authorList>
            <person name="Dudek N.K."/>
            <person name="Sun C.L."/>
            <person name="Burstein D."/>
            <person name="Kantor R.S."/>
            <person name="Aliaga Goltsman D.S."/>
            <person name="Bik E.M."/>
            <person name="Thomas B.C."/>
            <person name="Banfield J.F."/>
            <person name="Relman D.A."/>
        </authorList>
    </citation>
    <scope>NUCLEOTIDE SEQUENCE [LARGE SCALE GENOMIC DNA]</scope>
    <source>
        <strain evidence="7">DOLZORAL124_49_17</strain>
    </source>
</reference>
<dbReference type="EMBL" id="PDPS01000027">
    <property type="protein sequence ID" value="PID57336.1"/>
    <property type="molecule type" value="Genomic_DNA"/>
</dbReference>
<evidence type="ECO:0000256" key="1">
    <source>
        <dbReference type="ARBA" id="ARBA00004141"/>
    </source>
</evidence>
<evidence type="ECO:0000313" key="7">
    <source>
        <dbReference type="EMBL" id="PID57336.1"/>
    </source>
</evidence>
<evidence type="ECO:0000256" key="5">
    <source>
        <dbReference type="RuleBase" id="RU363032"/>
    </source>
</evidence>
<accession>A0A2G6E5H3</accession>
<keyword evidence="2 5" id="KW-0812">Transmembrane</keyword>
<dbReference type="InterPro" id="IPR000515">
    <property type="entry name" value="MetI-like"/>
</dbReference>